<dbReference type="EMBL" id="CM042054">
    <property type="protein sequence ID" value="KAI3706768.1"/>
    <property type="molecule type" value="Genomic_DNA"/>
</dbReference>
<evidence type="ECO:0000313" key="1">
    <source>
        <dbReference type="EMBL" id="KAI3706768.1"/>
    </source>
</evidence>
<reference evidence="1 2" key="2">
    <citation type="journal article" date="2022" name="Mol. Ecol. Resour.">
        <title>The genomes of chicory, endive, great burdock and yacon provide insights into Asteraceae paleo-polyploidization history and plant inulin production.</title>
        <authorList>
            <person name="Fan W."/>
            <person name="Wang S."/>
            <person name="Wang H."/>
            <person name="Wang A."/>
            <person name="Jiang F."/>
            <person name="Liu H."/>
            <person name="Zhao H."/>
            <person name="Xu D."/>
            <person name="Zhang Y."/>
        </authorList>
    </citation>
    <scope>NUCLEOTIDE SEQUENCE [LARGE SCALE GENOMIC DNA]</scope>
    <source>
        <strain evidence="2">cv. Niubang</strain>
    </source>
</reference>
<comment type="caution">
    <text evidence="1">The sequence shown here is derived from an EMBL/GenBank/DDBJ whole genome shotgun (WGS) entry which is preliminary data.</text>
</comment>
<dbReference type="Proteomes" id="UP001055879">
    <property type="component" value="Linkage Group LG08"/>
</dbReference>
<organism evidence="1 2">
    <name type="scientific">Arctium lappa</name>
    <name type="common">Greater burdock</name>
    <name type="synonym">Lappa major</name>
    <dbReference type="NCBI Taxonomy" id="4217"/>
    <lineage>
        <taxon>Eukaryota</taxon>
        <taxon>Viridiplantae</taxon>
        <taxon>Streptophyta</taxon>
        <taxon>Embryophyta</taxon>
        <taxon>Tracheophyta</taxon>
        <taxon>Spermatophyta</taxon>
        <taxon>Magnoliopsida</taxon>
        <taxon>eudicotyledons</taxon>
        <taxon>Gunneridae</taxon>
        <taxon>Pentapetalae</taxon>
        <taxon>asterids</taxon>
        <taxon>campanulids</taxon>
        <taxon>Asterales</taxon>
        <taxon>Asteraceae</taxon>
        <taxon>Carduoideae</taxon>
        <taxon>Cardueae</taxon>
        <taxon>Arctiinae</taxon>
        <taxon>Arctium</taxon>
    </lineage>
</organism>
<protein>
    <submittedName>
        <fullName evidence="1">Uncharacterized protein</fullName>
    </submittedName>
</protein>
<keyword evidence="2" id="KW-1185">Reference proteome</keyword>
<accession>A0ACB9AA96</accession>
<evidence type="ECO:0000313" key="2">
    <source>
        <dbReference type="Proteomes" id="UP001055879"/>
    </source>
</evidence>
<reference evidence="2" key="1">
    <citation type="journal article" date="2022" name="Mol. Ecol. Resour.">
        <title>The genomes of chicory, endive, great burdock and yacon provide insights into Asteraceae palaeo-polyploidization history and plant inulin production.</title>
        <authorList>
            <person name="Fan W."/>
            <person name="Wang S."/>
            <person name="Wang H."/>
            <person name="Wang A."/>
            <person name="Jiang F."/>
            <person name="Liu H."/>
            <person name="Zhao H."/>
            <person name="Xu D."/>
            <person name="Zhang Y."/>
        </authorList>
    </citation>
    <scope>NUCLEOTIDE SEQUENCE [LARGE SCALE GENOMIC DNA]</scope>
    <source>
        <strain evidence="2">cv. Niubang</strain>
    </source>
</reference>
<name>A0ACB9AA96_ARCLA</name>
<proteinExistence type="predicted"/>
<gene>
    <name evidence="1" type="ORF">L6452_24724</name>
</gene>
<sequence length="112" mass="12870">MLYDFPVNVYVPKDRVTNLHQGYGFVEFCNEEDANYGFGVHRLDYMDIKNLPSDDRWGKLRGIAVLGKTERNDESLGEDREETYICNVEVVAGSKKSSTPKRREGSRYKEGV</sequence>